<dbReference type="SMART" id="SM00072">
    <property type="entry name" value="GuKc"/>
    <property type="match status" value="1"/>
</dbReference>
<evidence type="ECO:0000256" key="2">
    <source>
        <dbReference type="ARBA" id="ARBA00004496"/>
    </source>
</evidence>
<evidence type="ECO:0000256" key="1">
    <source>
        <dbReference type="ARBA" id="ARBA00003531"/>
    </source>
</evidence>
<dbReference type="NCBIfam" id="TIGR03263">
    <property type="entry name" value="guanyl_kin"/>
    <property type="match status" value="1"/>
</dbReference>
<dbReference type="FunFam" id="3.30.63.10:FF:000005">
    <property type="entry name" value="Guanylate kinase"/>
    <property type="match status" value="1"/>
</dbReference>
<dbReference type="AlphaFoldDB" id="A0A419W6I2"/>
<comment type="function">
    <text evidence="1 13">Essential for recycling GMP and indirectly, cGMP.</text>
</comment>
<dbReference type="HAMAP" id="MF_00328">
    <property type="entry name" value="Guanylate_kinase"/>
    <property type="match status" value="1"/>
</dbReference>
<dbReference type="SUPFAM" id="SSF52540">
    <property type="entry name" value="P-loop containing nucleoside triphosphate hydrolases"/>
    <property type="match status" value="1"/>
</dbReference>
<dbReference type="InterPro" id="IPR008145">
    <property type="entry name" value="GK/Ca_channel_bsu"/>
</dbReference>
<gene>
    <name evidence="13" type="primary">gmk</name>
    <name evidence="15" type="ORF">BC643_1427</name>
</gene>
<accession>A0A419W6I2</accession>
<reference evidence="15 16" key="1">
    <citation type="submission" date="2018-09" db="EMBL/GenBank/DDBJ databases">
        <title>Genomic Encyclopedia of Archaeal and Bacterial Type Strains, Phase II (KMG-II): from individual species to whole genera.</title>
        <authorList>
            <person name="Goeker M."/>
        </authorList>
    </citation>
    <scope>NUCLEOTIDE SEQUENCE [LARGE SCALE GENOMIC DNA]</scope>
    <source>
        <strain evidence="15 16">DSM 27148</strain>
    </source>
</reference>
<dbReference type="CDD" id="cd00071">
    <property type="entry name" value="GMPK"/>
    <property type="match status" value="1"/>
</dbReference>
<comment type="similarity">
    <text evidence="3 13">Belongs to the guanylate kinase family.</text>
</comment>
<dbReference type="PROSITE" id="PS00856">
    <property type="entry name" value="GUANYLATE_KINASE_1"/>
    <property type="match status" value="1"/>
</dbReference>
<evidence type="ECO:0000313" key="15">
    <source>
        <dbReference type="EMBL" id="RKD91078.1"/>
    </source>
</evidence>
<evidence type="ECO:0000256" key="12">
    <source>
        <dbReference type="ARBA" id="ARBA00048594"/>
    </source>
</evidence>
<evidence type="ECO:0000256" key="9">
    <source>
        <dbReference type="ARBA" id="ARBA00022777"/>
    </source>
</evidence>
<keyword evidence="10 13" id="KW-0067">ATP-binding</keyword>
<comment type="catalytic activity">
    <reaction evidence="12 13">
        <text>GMP + ATP = GDP + ADP</text>
        <dbReference type="Rhea" id="RHEA:20780"/>
        <dbReference type="ChEBI" id="CHEBI:30616"/>
        <dbReference type="ChEBI" id="CHEBI:58115"/>
        <dbReference type="ChEBI" id="CHEBI:58189"/>
        <dbReference type="ChEBI" id="CHEBI:456216"/>
        <dbReference type="EC" id="2.7.4.8"/>
    </reaction>
</comment>
<evidence type="ECO:0000256" key="6">
    <source>
        <dbReference type="ARBA" id="ARBA00022490"/>
    </source>
</evidence>
<keyword evidence="7 13" id="KW-0808">Transferase</keyword>
<dbReference type="RefSeq" id="WP_120272415.1">
    <property type="nucleotide sequence ID" value="NZ_RAPN01000001.1"/>
</dbReference>
<evidence type="ECO:0000256" key="7">
    <source>
        <dbReference type="ARBA" id="ARBA00022679"/>
    </source>
</evidence>
<dbReference type="Gene3D" id="3.40.50.300">
    <property type="entry name" value="P-loop containing nucleotide triphosphate hydrolases"/>
    <property type="match status" value="1"/>
</dbReference>
<dbReference type="PANTHER" id="PTHR23117:SF13">
    <property type="entry name" value="GUANYLATE KINASE"/>
    <property type="match status" value="1"/>
</dbReference>
<comment type="subcellular location">
    <subcellularLocation>
        <location evidence="2 13">Cytoplasm</location>
    </subcellularLocation>
</comment>
<feature type="binding site" evidence="13">
    <location>
        <begin position="11"/>
        <end position="18"/>
    </location>
    <ligand>
        <name>ATP</name>
        <dbReference type="ChEBI" id="CHEBI:30616"/>
    </ligand>
</feature>
<evidence type="ECO:0000256" key="3">
    <source>
        <dbReference type="ARBA" id="ARBA00005790"/>
    </source>
</evidence>
<keyword evidence="9 13" id="KW-0418">Kinase</keyword>
<dbReference type="EMBL" id="RAPN01000001">
    <property type="protein sequence ID" value="RKD91078.1"/>
    <property type="molecule type" value="Genomic_DNA"/>
</dbReference>
<dbReference type="GO" id="GO:0005524">
    <property type="term" value="F:ATP binding"/>
    <property type="evidence" value="ECO:0007669"/>
    <property type="project" value="UniProtKB-UniRule"/>
</dbReference>
<dbReference type="Gene3D" id="3.30.63.10">
    <property type="entry name" value="Guanylate Kinase phosphate binding domain"/>
    <property type="match status" value="1"/>
</dbReference>
<protein>
    <recommendedName>
        <fullName evidence="5 13">Guanylate kinase</fullName>
        <ecNumber evidence="4 13">2.7.4.8</ecNumber>
    </recommendedName>
    <alternativeName>
        <fullName evidence="11 13">GMP kinase</fullName>
    </alternativeName>
</protein>
<dbReference type="InterPro" id="IPR027417">
    <property type="entry name" value="P-loop_NTPase"/>
</dbReference>
<dbReference type="PANTHER" id="PTHR23117">
    <property type="entry name" value="GUANYLATE KINASE-RELATED"/>
    <property type="match status" value="1"/>
</dbReference>
<dbReference type="GO" id="GO:0005829">
    <property type="term" value="C:cytosol"/>
    <property type="evidence" value="ECO:0007669"/>
    <property type="project" value="TreeGrafter"/>
</dbReference>
<evidence type="ECO:0000259" key="14">
    <source>
        <dbReference type="PROSITE" id="PS50052"/>
    </source>
</evidence>
<dbReference type="Proteomes" id="UP000283387">
    <property type="component" value="Unassembled WGS sequence"/>
</dbReference>
<evidence type="ECO:0000256" key="11">
    <source>
        <dbReference type="ARBA" id="ARBA00030128"/>
    </source>
</evidence>
<dbReference type="OrthoDB" id="9808150at2"/>
<evidence type="ECO:0000256" key="13">
    <source>
        <dbReference type="HAMAP-Rule" id="MF_00328"/>
    </source>
</evidence>
<comment type="caution">
    <text evidence="15">The sequence shown here is derived from an EMBL/GenBank/DDBJ whole genome shotgun (WGS) entry which is preliminary data.</text>
</comment>
<keyword evidence="8 13" id="KW-0547">Nucleotide-binding</keyword>
<organism evidence="15 16">
    <name type="scientific">Mangrovibacterium diazotrophicum</name>
    <dbReference type="NCBI Taxonomy" id="1261403"/>
    <lineage>
        <taxon>Bacteria</taxon>
        <taxon>Pseudomonadati</taxon>
        <taxon>Bacteroidota</taxon>
        <taxon>Bacteroidia</taxon>
        <taxon>Marinilabiliales</taxon>
        <taxon>Prolixibacteraceae</taxon>
        <taxon>Mangrovibacterium</taxon>
    </lineage>
</organism>
<keyword evidence="16" id="KW-1185">Reference proteome</keyword>
<evidence type="ECO:0000256" key="10">
    <source>
        <dbReference type="ARBA" id="ARBA00022840"/>
    </source>
</evidence>
<evidence type="ECO:0000256" key="4">
    <source>
        <dbReference type="ARBA" id="ARBA00012961"/>
    </source>
</evidence>
<evidence type="ECO:0000256" key="8">
    <source>
        <dbReference type="ARBA" id="ARBA00022741"/>
    </source>
</evidence>
<dbReference type="Pfam" id="PF00625">
    <property type="entry name" value="Guanylate_kin"/>
    <property type="match status" value="1"/>
</dbReference>
<dbReference type="PROSITE" id="PS50052">
    <property type="entry name" value="GUANYLATE_KINASE_2"/>
    <property type="match status" value="1"/>
</dbReference>
<dbReference type="InterPro" id="IPR020590">
    <property type="entry name" value="Guanylate_kinase_CS"/>
</dbReference>
<name>A0A419W6I2_9BACT</name>
<dbReference type="GO" id="GO:0004385">
    <property type="term" value="F:GMP kinase activity"/>
    <property type="evidence" value="ECO:0007669"/>
    <property type="project" value="UniProtKB-UniRule"/>
</dbReference>
<dbReference type="InterPro" id="IPR008144">
    <property type="entry name" value="Guanylate_kin-like_dom"/>
</dbReference>
<evidence type="ECO:0000313" key="16">
    <source>
        <dbReference type="Proteomes" id="UP000283387"/>
    </source>
</evidence>
<proteinExistence type="inferred from homology"/>
<keyword evidence="6 13" id="KW-0963">Cytoplasm</keyword>
<dbReference type="InterPro" id="IPR017665">
    <property type="entry name" value="Guanylate_kinase"/>
</dbReference>
<dbReference type="EC" id="2.7.4.8" evidence="4 13"/>
<evidence type="ECO:0000256" key="5">
    <source>
        <dbReference type="ARBA" id="ARBA00016296"/>
    </source>
</evidence>
<feature type="domain" description="Guanylate kinase-like" evidence="14">
    <location>
        <begin position="4"/>
        <end position="184"/>
    </location>
</feature>
<sequence>MQKGKLIIFSAPSGAGKTTIVKHLLQQDFGLEFSISATSRAPRHTETHGVDYYFLSPDEFQQKVQADEFLEWEEVYKGTCYGTLKAEVERIRNKGKHVVFDVDVVGGVNIKKYYGNEALAVFVQPPSIEELRKRLVGRSTDAPEVIEKRVAKAEYELTFAPQFDVVLVSEELPVTLANADKLVTDFIRQ</sequence>